<dbReference type="OrthoDB" id="6256369at2759"/>
<protein>
    <submittedName>
        <fullName evidence="4">Usher syndrome type-1C protein-binding protein 1</fullName>
    </submittedName>
</protein>
<feature type="region of interest" description="Disordered" evidence="1">
    <location>
        <begin position="48"/>
        <end position="94"/>
    </location>
</feature>
<proteinExistence type="predicted"/>
<name>A0A9F5J132_PYTBI</name>
<dbReference type="PANTHER" id="PTHR23347">
    <property type="entry name" value="COLORECTAL MUTANT CANCER PROTEIN MCC PROTEIN -RELATED"/>
    <property type="match status" value="1"/>
</dbReference>
<dbReference type="AlphaFoldDB" id="A0A9F5J132"/>
<evidence type="ECO:0000313" key="3">
    <source>
        <dbReference type="Proteomes" id="UP000695026"/>
    </source>
</evidence>
<evidence type="ECO:0000256" key="1">
    <source>
        <dbReference type="SAM" id="MobiDB-lite"/>
    </source>
</evidence>
<feature type="domain" description="Harmonin-binding protein USHBP1 PDZ-binding" evidence="2">
    <location>
        <begin position="334"/>
        <end position="383"/>
    </location>
</feature>
<dbReference type="KEGG" id="pbi:112542786"/>
<feature type="region of interest" description="Disordered" evidence="1">
    <location>
        <begin position="1"/>
        <end position="25"/>
    </location>
</feature>
<dbReference type="RefSeq" id="XP_025032205.1">
    <property type="nucleotide sequence ID" value="XM_025176437.1"/>
</dbReference>
<reference evidence="4" key="1">
    <citation type="submission" date="2025-08" db="UniProtKB">
        <authorList>
            <consortium name="RefSeq"/>
        </authorList>
    </citation>
    <scope>IDENTIFICATION</scope>
    <source>
        <tissue evidence="4">Liver</tissue>
    </source>
</reference>
<dbReference type="OMA" id="RELCKAH"/>
<evidence type="ECO:0000313" key="4">
    <source>
        <dbReference type="RefSeq" id="XP_025032205.1"/>
    </source>
</evidence>
<sequence>MEKQEGEPPGTEDQEEESGEEALLHYEERITELLVTIARLQGKIERLQQNKAREEENFSDLGSESTASLPRCPSLFASRTRSPPPPPAGPEEGKADLFLDVHKAVTSLENVVLSYRSCLPSTEAELEGYPRVAEGLEAKLMKLQPGSLRPLRQEAPAPAHERTVALCAGGDEWTNLPPRGLLPSPGGPRTPAYERTVALYKERNAALRAELGAKEEALRRSGASLSAYQEERSKLQRKVQQLQSSLSRVEIRSDGAPRPLGDPSGAAQNGLRAPQGATSIQPACTLSASAPTETHSTLEQLHRIGCSKEYAGYKLEPQKCKRRHSVTRTVCPPRSVERLGRLNRLLSGALQESKTAAERISLLLGRQESDHTALALAARCSTALLEDPLPVSRRGQRPLAGPSPNGHNSLPCLEVRARALGLTLPPGHLLAGGPNRSSPALDTAYRFLQACSTASKSSREQDGIRESSLELLGLEEEAKARLRECIRRLRADQGSLKLPAPQPPPGLDSVAARLNAGIGAKVAEGRRAMQEALPGPDPQPKVEKAQLLRELHAARASIASSGGPPERLFHPLSCSPRASRAGRLCAPFLSLHRFPPFAPTQEALADLGTQLHLTVKEKQGLELGTHTLQAQEAACLLVIQTLQQEQQDLRGQPAPSSGSSSSGSSSGERAPVGASRRSPPAASENADGSLGKTEPKASMLALLDTSARIRRLQDRLEALLADLEGGSRGWKAREAQEMELLWDFFQAHSADLEERSRDCKAREAQEMELLWDFFQAHSALLLAYQKARRKQESQVGKLEAQMGLMSGHQAKQRQALMRTLRQLQDRVPVGAPTGLPQAPVLDMRMLDPPGSLEATSFFTEEKVRLSGHTQTRLQASQEASPMVISH</sequence>
<dbReference type="Proteomes" id="UP000695026">
    <property type="component" value="Unplaced"/>
</dbReference>
<evidence type="ECO:0000259" key="2">
    <source>
        <dbReference type="Pfam" id="PF10506"/>
    </source>
</evidence>
<dbReference type="InterPro" id="IPR019536">
    <property type="entry name" value="USHBP1_PDZ-bd"/>
</dbReference>
<accession>A0A9F5J132</accession>
<feature type="compositionally biased region" description="Low complexity" evidence="1">
    <location>
        <begin position="656"/>
        <end position="667"/>
    </location>
</feature>
<dbReference type="Pfam" id="PF10506">
    <property type="entry name" value="USHBP1_PDZ-bd"/>
    <property type="match status" value="1"/>
</dbReference>
<gene>
    <name evidence="4" type="primary">USHBP1</name>
</gene>
<dbReference type="InterPro" id="IPR040171">
    <property type="entry name" value="USBP1-like"/>
</dbReference>
<feature type="compositionally biased region" description="Acidic residues" evidence="1">
    <location>
        <begin position="10"/>
        <end position="20"/>
    </location>
</feature>
<dbReference type="PANTHER" id="PTHR23347:SF5">
    <property type="entry name" value="HARMONIN-BINDING PROTEIN USHBP1"/>
    <property type="match status" value="1"/>
</dbReference>
<dbReference type="GeneID" id="112542786"/>
<feature type="region of interest" description="Disordered" evidence="1">
    <location>
        <begin position="246"/>
        <end position="278"/>
    </location>
</feature>
<dbReference type="CTD" id="83878"/>
<organism evidence="3 4">
    <name type="scientific">Python bivittatus</name>
    <name type="common">Burmese python</name>
    <name type="synonym">Python molurus bivittatus</name>
    <dbReference type="NCBI Taxonomy" id="176946"/>
    <lineage>
        <taxon>Eukaryota</taxon>
        <taxon>Metazoa</taxon>
        <taxon>Chordata</taxon>
        <taxon>Craniata</taxon>
        <taxon>Vertebrata</taxon>
        <taxon>Euteleostomi</taxon>
        <taxon>Lepidosauria</taxon>
        <taxon>Squamata</taxon>
        <taxon>Bifurcata</taxon>
        <taxon>Unidentata</taxon>
        <taxon>Episquamata</taxon>
        <taxon>Toxicofera</taxon>
        <taxon>Serpentes</taxon>
        <taxon>Henophidia</taxon>
        <taxon>Pythonidae</taxon>
        <taxon>Python</taxon>
    </lineage>
</organism>
<keyword evidence="3" id="KW-1185">Reference proteome</keyword>
<feature type="region of interest" description="Disordered" evidence="1">
    <location>
        <begin position="646"/>
        <end position="693"/>
    </location>
</feature>